<evidence type="ECO:0000256" key="3">
    <source>
        <dbReference type="ARBA" id="ARBA00022827"/>
    </source>
</evidence>
<dbReference type="InterPro" id="IPR036188">
    <property type="entry name" value="FAD/NAD-bd_sf"/>
</dbReference>
<dbReference type="Gene3D" id="3.50.50.60">
    <property type="entry name" value="FAD/NAD(P)-binding domain"/>
    <property type="match status" value="1"/>
</dbReference>
<dbReference type="InterPro" id="IPR050346">
    <property type="entry name" value="FMO-like"/>
</dbReference>
<sequence>MDKAATVAVIGLGPAGLVALKNLREEGFNVTGFDRNSYVGGLWQYSTQEQTSVTESTIANGSKQRTCFTDFPFPDNVPSHPTAAQVQEYLIAYTQHFQLEPYLRLNTCVHQVTFDESREKWVVQVQGEGAQYFDKVVMATGGMVAKPHMPTIEGMDKFAGTSIHSQSFKRPSEFEGKRVLVVGFSNTAADTATSLVGIADKVYIAHRHGARVLPRRVDGVPMDHAMNLRLFTVQVVATKLFPRLGEKLFDKALKKIQDQSFRIRPEWRLEPVGKVPVVSDNLVSYLEEGSISSVPGIRRVLSDSQVELQDGTCVEVDAIIWCTGYKSDFGMIDSKFDPSCYPRRWMDAPGSNGKPLFRLYHNIFSVEKPESLAFIGYVHATTGGFPIFDMTSMAIAQVWAKKSKLPARRKMIAAVDKHHKWLAGHARRSPNVSPGHCDTGVWLRAMDSLAGTGVNEYLGYGWKGWSFWLRERKFCNMMMGGIWSPHIHRVFEGKRRRWEGAREAIVQVNQRAVELRRGKIEHA</sequence>
<dbReference type="PRINTS" id="PR00370">
    <property type="entry name" value="FMOXYGENASE"/>
</dbReference>
<keyword evidence="7" id="KW-1185">Reference proteome</keyword>
<dbReference type="VEuPathDB" id="FungiDB:yc1106_06584"/>
<evidence type="ECO:0000256" key="4">
    <source>
        <dbReference type="ARBA" id="ARBA00022857"/>
    </source>
</evidence>
<evidence type="ECO:0000256" key="1">
    <source>
        <dbReference type="ARBA" id="ARBA00009183"/>
    </source>
</evidence>
<keyword evidence="3" id="KW-0274">FAD</keyword>
<accession>A0A9Q8ZCQ5</accession>
<dbReference type="InterPro" id="IPR000960">
    <property type="entry name" value="Flavin_mOase"/>
</dbReference>
<keyword evidence="4" id="KW-0521">NADP</keyword>
<dbReference type="Proteomes" id="UP001056012">
    <property type="component" value="Chromosome 4"/>
</dbReference>
<protein>
    <submittedName>
        <fullName evidence="6">Uncharacterized protein</fullName>
    </submittedName>
</protein>
<dbReference type="EMBL" id="CP089277">
    <property type="protein sequence ID" value="USP79310.1"/>
    <property type="molecule type" value="Genomic_DNA"/>
</dbReference>
<dbReference type="GO" id="GO:0050661">
    <property type="term" value="F:NADP binding"/>
    <property type="evidence" value="ECO:0007669"/>
    <property type="project" value="InterPro"/>
</dbReference>
<reference evidence="6" key="1">
    <citation type="submission" date="2021-12" db="EMBL/GenBank/DDBJ databases">
        <title>Curvularia clavata genome.</title>
        <authorList>
            <person name="Cao Y."/>
        </authorList>
    </citation>
    <scope>NUCLEOTIDE SEQUENCE</scope>
    <source>
        <strain evidence="6">Yc1106</strain>
    </source>
</reference>
<comment type="similarity">
    <text evidence="1">Belongs to the FMO family.</text>
</comment>
<evidence type="ECO:0000256" key="2">
    <source>
        <dbReference type="ARBA" id="ARBA00022630"/>
    </source>
</evidence>
<evidence type="ECO:0000313" key="6">
    <source>
        <dbReference type="EMBL" id="USP79310.1"/>
    </source>
</evidence>
<dbReference type="GO" id="GO:0004499">
    <property type="term" value="F:N,N-dimethylaniline monooxygenase activity"/>
    <property type="evidence" value="ECO:0007669"/>
    <property type="project" value="InterPro"/>
</dbReference>
<proteinExistence type="inferred from homology"/>
<dbReference type="InterPro" id="IPR020946">
    <property type="entry name" value="Flavin_mOase-like"/>
</dbReference>
<dbReference type="PIRSF" id="PIRSF000332">
    <property type="entry name" value="FMO"/>
    <property type="match status" value="1"/>
</dbReference>
<dbReference type="PANTHER" id="PTHR23023">
    <property type="entry name" value="DIMETHYLANILINE MONOOXYGENASE"/>
    <property type="match status" value="1"/>
</dbReference>
<keyword evidence="5" id="KW-0560">Oxidoreductase</keyword>
<dbReference type="Pfam" id="PF00743">
    <property type="entry name" value="FMO-like"/>
    <property type="match status" value="1"/>
</dbReference>
<organism evidence="6 7">
    <name type="scientific">Curvularia clavata</name>
    <dbReference type="NCBI Taxonomy" id="95742"/>
    <lineage>
        <taxon>Eukaryota</taxon>
        <taxon>Fungi</taxon>
        <taxon>Dikarya</taxon>
        <taxon>Ascomycota</taxon>
        <taxon>Pezizomycotina</taxon>
        <taxon>Dothideomycetes</taxon>
        <taxon>Pleosporomycetidae</taxon>
        <taxon>Pleosporales</taxon>
        <taxon>Pleosporineae</taxon>
        <taxon>Pleosporaceae</taxon>
        <taxon>Curvularia</taxon>
    </lineage>
</organism>
<gene>
    <name evidence="6" type="ORF">yc1106_06584</name>
</gene>
<dbReference type="GO" id="GO:0050660">
    <property type="term" value="F:flavin adenine dinucleotide binding"/>
    <property type="evidence" value="ECO:0007669"/>
    <property type="project" value="InterPro"/>
</dbReference>
<dbReference type="AlphaFoldDB" id="A0A9Q8ZCQ5"/>
<name>A0A9Q8ZCQ5_CURCL</name>
<dbReference type="SUPFAM" id="SSF51905">
    <property type="entry name" value="FAD/NAD(P)-binding domain"/>
    <property type="match status" value="2"/>
</dbReference>
<evidence type="ECO:0000313" key="7">
    <source>
        <dbReference type="Proteomes" id="UP001056012"/>
    </source>
</evidence>
<dbReference type="OrthoDB" id="66881at2759"/>
<keyword evidence="2" id="KW-0285">Flavoprotein</keyword>
<evidence type="ECO:0000256" key="5">
    <source>
        <dbReference type="ARBA" id="ARBA00023002"/>
    </source>
</evidence>